<dbReference type="Proteomes" id="UP000183315">
    <property type="component" value="Unassembled WGS sequence"/>
</dbReference>
<protein>
    <recommendedName>
        <fullName evidence="5">5-formyltetrahydrofolate cyclo-ligase</fullName>
        <ecNumber evidence="5">6.3.3.2</ecNumber>
    </recommendedName>
</protein>
<dbReference type="GO" id="GO:0005524">
    <property type="term" value="F:ATP binding"/>
    <property type="evidence" value="ECO:0007669"/>
    <property type="project" value="UniProtKB-KW"/>
</dbReference>
<dbReference type="GO" id="GO:0030272">
    <property type="term" value="F:5-formyltetrahydrofolate cyclo-ligase activity"/>
    <property type="evidence" value="ECO:0007669"/>
    <property type="project" value="UniProtKB-EC"/>
</dbReference>
<feature type="binding site" evidence="4">
    <location>
        <position position="72"/>
    </location>
    <ligand>
        <name>substrate</name>
    </ligand>
</feature>
<name>A0A1H6Y895_9MICO</name>
<evidence type="ECO:0000256" key="4">
    <source>
        <dbReference type="PIRSR" id="PIRSR006806-1"/>
    </source>
</evidence>
<feature type="binding site" evidence="4">
    <location>
        <begin position="151"/>
        <end position="159"/>
    </location>
    <ligand>
        <name>ATP</name>
        <dbReference type="ChEBI" id="CHEBI:30616"/>
    </ligand>
</feature>
<dbReference type="AlphaFoldDB" id="A0A1H6Y895"/>
<feature type="binding site" evidence="4">
    <location>
        <begin position="21"/>
        <end position="25"/>
    </location>
    <ligand>
        <name>ATP</name>
        <dbReference type="ChEBI" id="CHEBI:30616"/>
    </ligand>
</feature>
<dbReference type="InterPro" id="IPR024185">
    <property type="entry name" value="FTHF_cligase-like_sf"/>
</dbReference>
<dbReference type="GO" id="GO:0009396">
    <property type="term" value="P:folic acid-containing compound biosynthetic process"/>
    <property type="evidence" value="ECO:0007669"/>
    <property type="project" value="TreeGrafter"/>
</dbReference>
<dbReference type="SUPFAM" id="SSF100950">
    <property type="entry name" value="NagB/RpiA/CoA transferase-like"/>
    <property type="match status" value="1"/>
</dbReference>
<dbReference type="STRING" id="1043493.SAMN05421637_1616"/>
<reference evidence="8" key="1">
    <citation type="submission" date="2016-10" db="EMBL/GenBank/DDBJ databases">
        <authorList>
            <person name="Varghese N."/>
        </authorList>
    </citation>
    <scope>NUCLEOTIDE SEQUENCE [LARGE SCALE GENOMIC DNA]</scope>
    <source>
        <strain evidence="8">DSM 24868</strain>
    </source>
</reference>
<dbReference type="InterPro" id="IPR002698">
    <property type="entry name" value="FTHF_cligase"/>
</dbReference>
<evidence type="ECO:0000256" key="1">
    <source>
        <dbReference type="ARBA" id="ARBA00010638"/>
    </source>
</evidence>
<evidence type="ECO:0000313" key="8">
    <source>
        <dbReference type="Proteomes" id="UP000183315"/>
    </source>
</evidence>
<evidence type="ECO:0000256" key="5">
    <source>
        <dbReference type="RuleBase" id="RU361279"/>
    </source>
</evidence>
<gene>
    <name evidence="7" type="ORF">SAMN05421637_1616</name>
</gene>
<evidence type="ECO:0000256" key="2">
    <source>
        <dbReference type="ARBA" id="ARBA00022741"/>
    </source>
</evidence>
<dbReference type="PIRSF" id="PIRSF006806">
    <property type="entry name" value="FTHF_cligase"/>
    <property type="match status" value="1"/>
</dbReference>
<proteinExistence type="inferred from homology"/>
<feature type="region of interest" description="Disordered" evidence="6">
    <location>
        <begin position="1"/>
        <end position="37"/>
    </location>
</feature>
<evidence type="ECO:0000313" key="7">
    <source>
        <dbReference type="EMBL" id="SEJ37503.1"/>
    </source>
</evidence>
<evidence type="ECO:0000256" key="3">
    <source>
        <dbReference type="ARBA" id="ARBA00022840"/>
    </source>
</evidence>
<keyword evidence="3 4" id="KW-0067">ATP-binding</keyword>
<keyword evidence="7" id="KW-0436">Ligase</keyword>
<dbReference type="PANTHER" id="PTHR23407">
    <property type="entry name" value="ATPASE INHIBITOR/5-FORMYLTETRAHYDROFOLATE CYCLO-LIGASE"/>
    <property type="match status" value="1"/>
</dbReference>
<keyword evidence="8" id="KW-1185">Reference proteome</keyword>
<dbReference type="Gene3D" id="3.40.50.10420">
    <property type="entry name" value="NagB/RpiA/CoA transferase-like"/>
    <property type="match status" value="1"/>
</dbReference>
<dbReference type="InterPro" id="IPR037171">
    <property type="entry name" value="NagB/RpiA_transferase-like"/>
</dbReference>
<feature type="compositionally biased region" description="Basic and acidic residues" evidence="6">
    <location>
        <begin position="15"/>
        <end position="37"/>
    </location>
</feature>
<comment type="cofactor">
    <cofactor evidence="5">
        <name>Mg(2+)</name>
        <dbReference type="ChEBI" id="CHEBI:18420"/>
    </cofactor>
</comment>
<dbReference type="EC" id="6.3.3.2" evidence="5"/>
<dbReference type="NCBIfam" id="TIGR02727">
    <property type="entry name" value="MTHFS_bact"/>
    <property type="match status" value="1"/>
</dbReference>
<dbReference type="PANTHER" id="PTHR23407:SF1">
    <property type="entry name" value="5-FORMYLTETRAHYDROFOLATE CYCLO-LIGASE"/>
    <property type="match status" value="1"/>
</dbReference>
<sequence length="212" mass="22922">MEPMTPMSDSSVRALEPDEAKAHLRATIRRERLQRSERRRQEAAAALRDHVLALTSIQEAGCVSVYASRPHEPGTGPLIEALHRRGIRVLIPMLGDGLQRGWGVYHGIEDLVERAPGRPPEPSGEFLPSTTLADADVIVVPALAVDTSGTRLGQGGGWYDRALMDARPSSPVIALTFANEVRDGAAEPLPRERHDLGVDMVITPEGAHSLPA</sequence>
<dbReference type="Pfam" id="PF01812">
    <property type="entry name" value="5-FTHF_cyc-lig"/>
    <property type="match status" value="1"/>
</dbReference>
<organism evidence="7 8">
    <name type="scientific">Demequina mangrovi</name>
    <dbReference type="NCBI Taxonomy" id="1043493"/>
    <lineage>
        <taxon>Bacteria</taxon>
        <taxon>Bacillati</taxon>
        <taxon>Actinomycetota</taxon>
        <taxon>Actinomycetes</taxon>
        <taxon>Micrococcales</taxon>
        <taxon>Demequinaceae</taxon>
        <taxon>Demequina</taxon>
    </lineage>
</organism>
<dbReference type="EMBL" id="FNZI01000003">
    <property type="protein sequence ID" value="SEJ37503.1"/>
    <property type="molecule type" value="Genomic_DNA"/>
</dbReference>
<evidence type="ECO:0000256" key="6">
    <source>
        <dbReference type="SAM" id="MobiDB-lite"/>
    </source>
</evidence>
<comment type="similarity">
    <text evidence="1 5">Belongs to the 5-formyltetrahydrofolate cyclo-ligase family.</text>
</comment>
<keyword evidence="5" id="KW-0479">Metal-binding</keyword>
<dbReference type="GO" id="GO:0046872">
    <property type="term" value="F:metal ion binding"/>
    <property type="evidence" value="ECO:0007669"/>
    <property type="project" value="UniProtKB-KW"/>
</dbReference>
<comment type="catalytic activity">
    <reaction evidence="5">
        <text>(6S)-5-formyl-5,6,7,8-tetrahydrofolate + ATP = (6R)-5,10-methenyltetrahydrofolate + ADP + phosphate</text>
        <dbReference type="Rhea" id="RHEA:10488"/>
        <dbReference type="ChEBI" id="CHEBI:30616"/>
        <dbReference type="ChEBI" id="CHEBI:43474"/>
        <dbReference type="ChEBI" id="CHEBI:57455"/>
        <dbReference type="ChEBI" id="CHEBI:57457"/>
        <dbReference type="ChEBI" id="CHEBI:456216"/>
        <dbReference type="EC" id="6.3.3.2"/>
    </reaction>
</comment>
<dbReference type="eggNOG" id="COG0212">
    <property type="taxonomic scope" value="Bacteria"/>
</dbReference>
<keyword evidence="2 4" id="KW-0547">Nucleotide-binding</keyword>
<dbReference type="GO" id="GO:0035999">
    <property type="term" value="P:tetrahydrofolate interconversion"/>
    <property type="evidence" value="ECO:0007669"/>
    <property type="project" value="TreeGrafter"/>
</dbReference>
<keyword evidence="5" id="KW-0460">Magnesium</keyword>
<accession>A0A1H6Y895</accession>